<evidence type="ECO:0000256" key="4">
    <source>
        <dbReference type="ARBA" id="ARBA00068096"/>
    </source>
</evidence>
<evidence type="ECO:0000259" key="8">
    <source>
        <dbReference type="PROSITE" id="PS50240"/>
    </source>
</evidence>
<protein>
    <recommendedName>
        <fullName evidence="4">Phenoloxidase-activating factor 2</fullName>
    </recommendedName>
    <alternativeName>
        <fullName evidence="5">Prophenoloxidase-activating factor II</fullName>
    </alternativeName>
</protein>
<name>A0A8I6TGP4_CIMLE</name>
<dbReference type="Proteomes" id="UP000494040">
    <property type="component" value="Unassembled WGS sequence"/>
</dbReference>
<dbReference type="SUPFAM" id="SSF50494">
    <property type="entry name" value="Trypsin-like serine proteases"/>
    <property type="match status" value="1"/>
</dbReference>
<keyword evidence="6" id="KW-0378">Hydrolase</keyword>
<evidence type="ECO:0000256" key="7">
    <source>
        <dbReference type="SAM" id="SignalP"/>
    </source>
</evidence>
<dbReference type="AlphaFoldDB" id="A0A8I6TGP4"/>
<evidence type="ECO:0000313" key="9">
    <source>
        <dbReference type="EnsemblMetazoa" id="XP_014248602.1"/>
    </source>
</evidence>
<comment type="subcellular location">
    <subcellularLocation>
        <location evidence="1">Secreted</location>
    </subcellularLocation>
</comment>
<dbReference type="InterPro" id="IPR001314">
    <property type="entry name" value="Peptidase_S1A"/>
</dbReference>
<dbReference type="GO" id="GO:0004252">
    <property type="term" value="F:serine-type endopeptidase activity"/>
    <property type="evidence" value="ECO:0007669"/>
    <property type="project" value="InterPro"/>
</dbReference>
<dbReference type="GO" id="GO:0005576">
    <property type="term" value="C:extracellular region"/>
    <property type="evidence" value="ECO:0007669"/>
    <property type="project" value="UniProtKB-SubCell"/>
</dbReference>
<dbReference type="PANTHER" id="PTHR24252">
    <property type="entry name" value="ACROSIN-RELATED"/>
    <property type="match status" value="1"/>
</dbReference>
<feature type="domain" description="Peptidase S1" evidence="8">
    <location>
        <begin position="188"/>
        <end position="439"/>
    </location>
</feature>
<reference evidence="9" key="1">
    <citation type="submission" date="2022-01" db="UniProtKB">
        <authorList>
            <consortium name="EnsemblMetazoa"/>
        </authorList>
    </citation>
    <scope>IDENTIFICATION</scope>
</reference>
<evidence type="ECO:0000256" key="1">
    <source>
        <dbReference type="ARBA" id="ARBA00004613"/>
    </source>
</evidence>
<dbReference type="InterPro" id="IPR043504">
    <property type="entry name" value="Peptidase_S1_PA_chymotrypsin"/>
</dbReference>
<keyword evidence="6" id="KW-0720">Serine protease</keyword>
<dbReference type="InterPro" id="IPR033116">
    <property type="entry name" value="TRYPSIN_SER"/>
</dbReference>
<keyword evidence="3" id="KW-1015">Disulfide bond</keyword>
<keyword evidence="10" id="KW-1185">Reference proteome</keyword>
<sequence>MGQKSPRLLLCVCLILFAAKIHQGLALTITEDGVKQYQARNPVYSKLSPKLINLAPQDTKYWEIAAKEDYEESVHKGPLDDLLTVREDKAHSVEHKPEFQDLLLPSNGLAKKCNMTSNEKISCVGIKECKTGQINQNKKNGTYCQRSNGEIGVCCPEIGRTRPKRQTSNSINIVEETKEASRNLDLSKLGDTSNCGFSSKSLPKEMKKHLANIRDYPWIIAVMTHDLYHYCGGVLISQRHIITAAHCVPNVRPEKILIRLGEYDFNRVNDSKTVDVSVESIQSHEEFDGSTYENDIALITLKEKASYDEYVHPICLPMPNDTNYKVNQTTIVAGWGSTEYGGIMNDLLMAVAVPIWDQEQCSSSFSQTVFDTMMCVGGYEGGKDSCQGDSGGPLITQREDGRWVSLGVVSWGIGCGTKGKPGVYTRVNQYLDWIASHLN</sequence>
<dbReference type="OMA" id="VNLPVWK"/>
<evidence type="ECO:0000313" key="10">
    <source>
        <dbReference type="Proteomes" id="UP000494040"/>
    </source>
</evidence>
<dbReference type="PROSITE" id="PS00134">
    <property type="entry name" value="TRYPSIN_HIS"/>
    <property type="match status" value="1"/>
</dbReference>
<gene>
    <name evidence="9" type="primary">106666156</name>
</gene>
<dbReference type="Pfam" id="PF00089">
    <property type="entry name" value="Trypsin"/>
    <property type="match status" value="1"/>
</dbReference>
<dbReference type="PRINTS" id="PR00722">
    <property type="entry name" value="CHYMOTRYPSIN"/>
</dbReference>
<evidence type="ECO:0000256" key="6">
    <source>
        <dbReference type="RuleBase" id="RU363034"/>
    </source>
</evidence>
<dbReference type="PROSITE" id="PS50240">
    <property type="entry name" value="TRYPSIN_DOM"/>
    <property type="match status" value="1"/>
</dbReference>
<dbReference type="InterPro" id="IPR018114">
    <property type="entry name" value="TRYPSIN_HIS"/>
</dbReference>
<feature type="chain" id="PRO_5035187985" description="Phenoloxidase-activating factor 2" evidence="7">
    <location>
        <begin position="27"/>
        <end position="439"/>
    </location>
</feature>
<dbReference type="EnsemblMetazoa" id="XM_014393116.1">
    <property type="protein sequence ID" value="XP_014248602.1"/>
    <property type="gene ID" value="LOC106666156"/>
</dbReference>
<evidence type="ECO:0000256" key="5">
    <source>
        <dbReference type="ARBA" id="ARBA00076468"/>
    </source>
</evidence>
<dbReference type="Gene3D" id="2.40.10.10">
    <property type="entry name" value="Trypsin-like serine proteases"/>
    <property type="match status" value="2"/>
</dbReference>
<evidence type="ECO:0000256" key="3">
    <source>
        <dbReference type="ARBA" id="ARBA00023157"/>
    </source>
</evidence>
<dbReference type="OrthoDB" id="5918597at2759"/>
<dbReference type="FunFam" id="2.40.10.10:FF:000038">
    <property type="entry name" value="Serine protease"/>
    <property type="match status" value="1"/>
</dbReference>
<proteinExistence type="predicted"/>
<accession>A0A8I6TGP4</accession>
<dbReference type="SMART" id="SM00020">
    <property type="entry name" value="Tryp_SPc"/>
    <property type="match status" value="1"/>
</dbReference>
<keyword evidence="6" id="KW-0645">Protease</keyword>
<dbReference type="KEGG" id="clec:106666156"/>
<dbReference type="PROSITE" id="PS00135">
    <property type="entry name" value="TRYPSIN_SER"/>
    <property type="match status" value="1"/>
</dbReference>
<organism evidence="9 10">
    <name type="scientific">Cimex lectularius</name>
    <name type="common">Bed bug</name>
    <name type="synonym">Acanthia lectularia</name>
    <dbReference type="NCBI Taxonomy" id="79782"/>
    <lineage>
        <taxon>Eukaryota</taxon>
        <taxon>Metazoa</taxon>
        <taxon>Ecdysozoa</taxon>
        <taxon>Arthropoda</taxon>
        <taxon>Hexapoda</taxon>
        <taxon>Insecta</taxon>
        <taxon>Pterygota</taxon>
        <taxon>Neoptera</taxon>
        <taxon>Paraneoptera</taxon>
        <taxon>Hemiptera</taxon>
        <taxon>Heteroptera</taxon>
        <taxon>Panheteroptera</taxon>
        <taxon>Cimicomorpha</taxon>
        <taxon>Cimicidae</taxon>
        <taxon>Cimex</taxon>
    </lineage>
</organism>
<dbReference type="CDD" id="cd00190">
    <property type="entry name" value="Tryp_SPc"/>
    <property type="match status" value="1"/>
</dbReference>
<feature type="signal peptide" evidence="7">
    <location>
        <begin position="1"/>
        <end position="26"/>
    </location>
</feature>
<dbReference type="InterPro" id="IPR001254">
    <property type="entry name" value="Trypsin_dom"/>
</dbReference>
<dbReference type="GO" id="GO:0006508">
    <property type="term" value="P:proteolysis"/>
    <property type="evidence" value="ECO:0007669"/>
    <property type="project" value="UniProtKB-KW"/>
</dbReference>
<dbReference type="InterPro" id="IPR009003">
    <property type="entry name" value="Peptidase_S1_PA"/>
</dbReference>
<evidence type="ECO:0000256" key="2">
    <source>
        <dbReference type="ARBA" id="ARBA00022525"/>
    </source>
</evidence>
<keyword evidence="7" id="KW-0732">Signal</keyword>
<keyword evidence="2" id="KW-0964">Secreted</keyword>
<dbReference type="PANTHER" id="PTHR24252:SF7">
    <property type="entry name" value="HYALIN"/>
    <property type="match status" value="1"/>
</dbReference>